<dbReference type="SUPFAM" id="SSF48452">
    <property type="entry name" value="TPR-like"/>
    <property type="match status" value="1"/>
</dbReference>
<evidence type="ECO:0000256" key="2">
    <source>
        <dbReference type="ARBA" id="ARBA00022803"/>
    </source>
</evidence>
<dbReference type="SMART" id="SM00028">
    <property type="entry name" value="TPR"/>
    <property type="match status" value="4"/>
</dbReference>
<keyword evidence="1" id="KW-0677">Repeat</keyword>
<dbReference type="Pfam" id="PF13432">
    <property type="entry name" value="TPR_16"/>
    <property type="match status" value="1"/>
</dbReference>
<reference evidence="3" key="1">
    <citation type="submission" date="2019-03" db="EMBL/GenBank/DDBJ databases">
        <title>Single cell metagenomics reveals metabolic interactions within the superorganism composed of flagellate Streblomastix strix and complex community of Bacteroidetes bacteria on its surface.</title>
        <authorList>
            <person name="Treitli S.C."/>
            <person name="Kolisko M."/>
            <person name="Husnik F."/>
            <person name="Keeling P."/>
            <person name="Hampl V."/>
        </authorList>
    </citation>
    <scope>NUCLEOTIDE SEQUENCE</scope>
    <source>
        <strain evidence="3">STM</strain>
    </source>
</reference>
<dbReference type="GO" id="GO:0009279">
    <property type="term" value="C:cell outer membrane"/>
    <property type="evidence" value="ECO:0007669"/>
    <property type="project" value="TreeGrafter"/>
</dbReference>
<sequence>MKKYGFLLIVCCLFAVRGEAQQAPKWMEKAKHAVFSVITYDKDDKILNTGNGFFVSENGVALSDYSLFKGASRAIIIDAEGKQMPVDAILGANDMYDVIKLRVKITKKKVLALPIANIPPAVGADVYLLPYSTQKDRSFTTGKVKEVGKIGDNHQYYTLSMQLKDKMVSCPLTTADGMVIGLAQKSLGKDTVSVCYATGASFALSLTINALFSSDLVFRNIGIRKGLPDTEEQALVAMYIASSQLTREEYADMLDYFVEQYPNSVDGYIRRATHYVDAATDDTDMEKADRDIDQALKIAAKKDEVYYDRAKLIYGYQLGKPENTYKDWTYSRSLTEIHKALAIDSLPVYIQTEGDIYFAQQDYATAFMSYQKVTRTDLASPDIFFRAAKAKELAQGDINEVIALLDSCMARCPQPMNEQNASYLLERAQLKMNAEQYHSAMLDYDAYHHAVKGSVNDVFYYYREQAALKAKQFQRALDDIKKAIELNPKDVNYHTELGVVNFRVGRYEEAIKSFSEALAIDPRYAESYRLRGLCRLQMKQNKEACAEFAKAKELGDTAVEALIEKHCK</sequence>
<evidence type="ECO:0000256" key="1">
    <source>
        <dbReference type="ARBA" id="ARBA00022737"/>
    </source>
</evidence>
<organism evidence="3">
    <name type="scientific">termite gut metagenome</name>
    <dbReference type="NCBI Taxonomy" id="433724"/>
    <lineage>
        <taxon>unclassified sequences</taxon>
        <taxon>metagenomes</taxon>
        <taxon>organismal metagenomes</taxon>
    </lineage>
</organism>
<dbReference type="PANTHER" id="PTHR44858">
    <property type="entry name" value="TETRATRICOPEPTIDE REPEAT PROTEIN 6"/>
    <property type="match status" value="1"/>
</dbReference>
<dbReference type="PROSITE" id="PS50293">
    <property type="entry name" value="TPR_REGION"/>
    <property type="match status" value="1"/>
</dbReference>
<dbReference type="EMBL" id="SNRY01000028">
    <property type="protein sequence ID" value="KAA6350464.1"/>
    <property type="molecule type" value="Genomic_DNA"/>
</dbReference>
<dbReference type="AlphaFoldDB" id="A0A5J4SWK9"/>
<accession>A0A5J4SWK9</accession>
<gene>
    <name evidence="3" type="ORF">EZS27_002191</name>
</gene>
<dbReference type="GO" id="GO:0046813">
    <property type="term" value="P:receptor-mediated virion attachment to host cell"/>
    <property type="evidence" value="ECO:0007669"/>
    <property type="project" value="TreeGrafter"/>
</dbReference>
<proteinExistence type="predicted"/>
<dbReference type="Gene3D" id="1.25.40.10">
    <property type="entry name" value="Tetratricopeptide repeat domain"/>
    <property type="match status" value="2"/>
</dbReference>
<dbReference type="PANTHER" id="PTHR44858:SF1">
    <property type="entry name" value="UDP-N-ACETYLGLUCOSAMINE--PEPTIDE N-ACETYLGLUCOSAMINYLTRANSFERASE SPINDLY-RELATED"/>
    <property type="match status" value="1"/>
</dbReference>
<keyword evidence="2" id="KW-0802">TPR repeat</keyword>
<dbReference type="InterPro" id="IPR019734">
    <property type="entry name" value="TPR_rpt"/>
</dbReference>
<dbReference type="Gene3D" id="2.40.10.120">
    <property type="match status" value="1"/>
</dbReference>
<dbReference type="SUPFAM" id="SSF50494">
    <property type="entry name" value="Trypsin-like serine proteases"/>
    <property type="match status" value="1"/>
</dbReference>
<dbReference type="InterPro" id="IPR050498">
    <property type="entry name" value="Ycf3"/>
</dbReference>
<dbReference type="InterPro" id="IPR011990">
    <property type="entry name" value="TPR-like_helical_dom_sf"/>
</dbReference>
<dbReference type="PROSITE" id="PS50005">
    <property type="entry name" value="TPR"/>
    <property type="match status" value="2"/>
</dbReference>
<protein>
    <submittedName>
        <fullName evidence="3">Lipopolysaccharide assembly protein B</fullName>
    </submittedName>
</protein>
<comment type="caution">
    <text evidence="3">The sequence shown here is derived from an EMBL/GenBank/DDBJ whole genome shotgun (WGS) entry which is preliminary data.</text>
</comment>
<dbReference type="InterPro" id="IPR009003">
    <property type="entry name" value="Peptidase_S1_PA"/>
</dbReference>
<name>A0A5J4SWK9_9ZZZZ</name>
<evidence type="ECO:0000313" key="3">
    <source>
        <dbReference type="EMBL" id="KAA6350464.1"/>
    </source>
</evidence>
<dbReference type="Pfam" id="PF13365">
    <property type="entry name" value="Trypsin_2"/>
    <property type="match status" value="1"/>
</dbReference>